<keyword evidence="13" id="KW-1185">Reference proteome</keyword>
<dbReference type="InterPro" id="IPR001789">
    <property type="entry name" value="Sig_transdc_resp-reg_receiver"/>
</dbReference>
<keyword evidence="8 9" id="KW-0804">Transcription</keyword>
<keyword evidence="5 9" id="KW-0805">Transcription regulation</keyword>
<dbReference type="PANTHER" id="PTHR45526:SF1">
    <property type="entry name" value="TRANSCRIPTIONAL REGULATORY PROTEIN DCUR-RELATED"/>
    <property type="match status" value="1"/>
</dbReference>
<dbReference type="InterPro" id="IPR024187">
    <property type="entry name" value="Sig_transdc_resp-reg_cit/mal"/>
</dbReference>
<evidence type="ECO:0000313" key="13">
    <source>
        <dbReference type="Proteomes" id="UP000293852"/>
    </source>
</evidence>
<sequence>MIRVLVVDDQRAVADGHRVLVDRVPGFVTVAVTHNGEDALVRVASGGVDLILLDFGLPGIHGLEVCRQLQQTEAPVDVIAITADRNLVTLRQSVRLGIVGYLLKPFSFAALRQTLERYAAFRVAVAGDRPVDQQEIDAALDRLRERSHTEMPKGMSRETLDDVRHAVAVAPDGLTAAQAAAATDVSRVTARRYLEFLTHSGGCLREPIRGHAGRPEIRYRVRPI</sequence>
<evidence type="ECO:0000256" key="3">
    <source>
        <dbReference type="ARBA" id="ARBA00022553"/>
    </source>
</evidence>
<dbReference type="GO" id="GO:0005737">
    <property type="term" value="C:cytoplasm"/>
    <property type="evidence" value="ECO:0007669"/>
    <property type="project" value="UniProtKB-SubCell"/>
</dbReference>
<dbReference type="SUPFAM" id="SSF52172">
    <property type="entry name" value="CheY-like"/>
    <property type="match status" value="1"/>
</dbReference>
<dbReference type="Pfam" id="PF00072">
    <property type="entry name" value="Response_reg"/>
    <property type="match status" value="1"/>
</dbReference>
<comment type="caution">
    <text evidence="12">The sequence shown here is derived from an EMBL/GenBank/DDBJ whole genome shotgun (WGS) entry which is preliminary data.</text>
</comment>
<dbReference type="InterPro" id="IPR011006">
    <property type="entry name" value="CheY-like_superfamily"/>
</dbReference>
<evidence type="ECO:0000256" key="8">
    <source>
        <dbReference type="ARBA" id="ARBA00023163"/>
    </source>
</evidence>
<dbReference type="PROSITE" id="PS50110">
    <property type="entry name" value="RESPONSE_REGULATORY"/>
    <property type="match status" value="1"/>
</dbReference>
<feature type="modified residue" description="4-aspartylphosphate" evidence="10">
    <location>
        <position position="54"/>
    </location>
</feature>
<accession>A0A4Q7M0G4</accession>
<dbReference type="EMBL" id="SGWX01000001">
    <property type="protein sequence ID" value="RZS59818.1"/>
    <property type="molecule type" value="Genomic_DNA"/>
</dbReference>
<dbReference type="SMART" id="SM00448">
    <property type="entry name" value="REC"/>
    <property type="match status" value="1"/>
</dbReference>
<organism evidence="12 13">
    <name type="scientific">Xylanimonas ulmi</name>
    <dbReference type="NCBI Taxonomy" id="228973"/>
    <lineage>
        <taxon>Bacteria</taxon>
        <taxon>Bacillati</taxon>
        <taxon>Actinomycetota</taxon>
        <taxon>Actinomycetes</taxon>
        <taxon>Micrococcales</taxon>
        <taxon>Promicromonosporaceae</taxon>
        <taxon>Xylanimonas</taxon>
    </lineage>
</organism>
<dbReference type="GO" id="GO:0003677">
    <property type="term" value="F:DNA binding"/>
    <property type="evidence" value="ECO:0007669"/>
    <property type="project" value="UniProtKB-KW"/>
</dbReference>
<dbReference type="GO" id="GO:0000156">
    <property type="term" value="F:phosphorelay response regulator activity"/>
    <property type="evidence" value="ECO:0007669"/>
    <property type="project" value="TreeGrafter"/>
</dbReference>
<gene>
    <name evidence="12" type="ORF">EV386_0054</name>
</gene>
<evidence type="ECO:0000256" key="4">
    <source>
        <dbReference type="ARBA" id="ARBA00023012"/>
    </source>
</evidence>
<dbReference type="OrthoDB" id="7187989at2"/>
<reference evidence="12 13" key="1">
    <citation type="submission" date="2019-02" db="EMBL/GenBank/DDBJ databases">
        <title>Sequencing the genomes of 1000 actinobacteria strains.</title>
        <authorList>
            <person name="Klenk H.-P."/>
        </authorList>
    </citation>
    <scope>NUCLEOTIDE SEQUENCE [LARGE SCALE GENOMIC DNA]</scope>
    <source>
        <strain evidence="12 13">DSM 16932</strain>
    </source>
</reference>
<name>A0A4Q7M0G4_9MICO</name>
<evidence type="ECO:0000256" key="7">
    <source>
        <dbReference type="ARBA" id="ARBA00023159"/>
    </source>
</evidence>
<protein>
    <recommendedName>
        <fullName evidence="9">Transcriptional regulatory protein</fullName>
    </recommendedName>
</protein>
<keyword evidence="7 9" id="KW-0010">Activator</keyword>
<evidence type="ECO:0000256" key="5">
    <source>
        <dbReference type="ARBA" id="ARBA00023015"/>
    </source>
</evidence>
<evidence type="ECO:0000256" key="9">
    <source>
        <dbReference type="PIRNR" id="PIRNR006171"/>
    </source>
</evidence>
<evidence type="ECO:0000256" key="2">
    <source>
        <dbReference type="ARBA" id="ARBA00022490"/>
    </source>
</evidence>
<dbReference type="Gene3D" id="3.40.50.2300">
    <property type="match status" value="1"/>
</dbReference>
<keyword evidence="2 9" id="KW-0963">Cytoplasm</keyword>
<evidence type="ECO:0000256" key="1">
    <source>
        <dbReference type="ARBA" id="ARBA00004496"/>
    </source>
</evidence>
<dbReference type="PANTHER" id="PTHR45526">
    <property type="entry name" value="TRANSCRIPTIONAL REGULATORY PROTEIN DPIA"/>
    <property type="match status" value="1"/>
</dbReference>
<comment type="subcellular location">
    <subcellularLocation>
        <location evidence="1 9">Cytoplasm</location>
    </subcellularLocation>
</comment>
<dbReference type="InterPro" id="IPR051271">
    <property type="entry name" value="2C-system_Tx_regulators"/>
</dbReference>
<dbReference type="GO" id="GO:0003700">
    <property type="term" value="F:DNA-binding transcription factor activity"/>
    <property type="evidence" value="ECO:0007669"/>
    <property type="project" value="InterPro"/>
</dbReference>
<proteinExistence type="predicted"/>
<dbReference type="PIRSF" id="PIRSF006171">
    <property type="entry name" value="RR_citrat_malat"/>
    <property type="match status" value="1"/>
</dbReference>
<dbReference type="Proteomes" id="UP000293852">
    <property type="component" value="Unassembled WGS sequence"/>
</dbReference>
<evidence type="ECO:0000256" key="6">
    <source>
        <dbReference type="ARBA" id="ARBA00023125"/>
    </source>
</evidence>
<feature type="domain" description="Response regulatory" evidence="11">
    <location>
        <begin position="3"/>
        <end position="119"/>
    </location>
</feature>
<evidence type="ECO:0000259" key="11">
    <source>
        <dbReference type="PROSITE" id="PS50110"/>
    </source>
</evidence>
<dbReference type="AlphaFoldDB" id="A0A4Q7M0G4"/>
<dbReference type="RefSeq" id="WP_130411268.1">
    <property type="nucleotide sequence ID" value="NZ_SGWX01000001.1"/>
</dbReference>
<keyword evidence="6 9" id="KW-0238">DNA-binding</keyword>
<evidence type="ECO:0000313" key="12">
    <source>
        <dbReference type="EMBL" id="RZS59818.1"/>
    </source>
</evidence>
<evidence type="ECO:0000256" key="10">
    <source>
        <dbReference type="PROSITE-ProRule" id="PRU00169"/>
    </source>
</evidence>
<keyword evidence="3 10" id="KW-0597">Phosphoprotein</keyword>
<keyword evidence="4 9" id="KW-0902">Two-component regulatory system</keyword>